<dbReference type="eggNOG" id="COG1595">
    <property type="taxonomic scope" value="Bacteria"/>
</dbReference>
<dbReference type="HOGENOM" id="CLU_047691_3_2_9"/>
<dbReference type="Proteomes" id="UP000007488">
    <property type="component" value="Chromosome"/>
</dbReference>
<keyword evidence="3" id="KW-0731">Sigma factor</keyword>
<keyword evidence="2" id="KW-0805">Transcription regulation</keyword>
<protein>
    <submittedName>
        <fullName evidence="7">RNA polymerase, sigma-24 subunit, ECF subfamily</fullName>
    </submittedName>
</protein>
<dbReference type="InterPro" id="IPR007627">
    <property type="entry name" value="RNA_pol_sigma70_r2"/>
</dbReference>
<organism evidence="7 8">
    <name type="scientific">Syntrophobotulus glycolicus (strain DSM 8271 / FlGlyR)</name>
    <dbReference type="NCBI Taxonomy" id="645991"/>
    <lineage>
        <taxon>Bacteria</taxon>
        <taxon>Bacillati</taxon>
        <taxon>Bacillota</taxon>
        <taxon>Clostridia</taxon>
        <taxon>Eubacteriales</taxon>
        <taxon>Desulfitobacteriaceae</taxon>
        <taxon>Syntrophobotulus</taxon>
    </lineage>
</organism>
<dbReference type="PANTHER" id="PTHR43133">
    <property type="entry name" value="RNA POLYMERASE ECF-TYPE SIGMA FACTO"/>
    <property type="match status" value="1"/>
</dbReference>
<dbReference type="Gene3D" id="1.10.10.10">
    <property type="entry name" value="Winged helix-like DNA-binding domain superfamily/Winged helix DNA-binding domain"/>
    <property type="match status" value="1"/>
</dbReference>
<dbReference type="GO" id="GO:0006352">
    <property type="term" value="P:DNA-templated transcription initiation"/>
    <property type="evidence" value="ECO:0007669"/>
    <property type="project" value="InterPro"/>
</dbReference>
<reference evidence="8" key="2">
    <citation type="submission" date="2011-02" db="EMBL/GenBank/DDBJ databases">
        <title>The complete genome of Syntrophobotulus glycolicus DSM 8271.</title>
        <authorList>
            <person name="Lucas S."/>
            <person name="Copeland A."/>
            <person name="Lapidus A."/>
            <person name="Bruce D."/>
            <person name="Goodwin L."/>
            <person name="Pitluck S."/>
            <person name="Kyrpides N."/>
            <person name="Mavromatis K."/>
            <person name="Pagani I."/>
            <person name="Ivanova N."/>
            <person name="Mikhailova N."/>
            <person name="Chertkov O."/>
            <person name="Held B."/>
            <person name="Detter J.C."/>
            <person name="Tapia R."/>
            <person name="Han C."/>
            <person name="Land M."/>
            <person name="Hauser L."/>
            <person name="Markowitz V."/>
            <person name="Cheng J.-F."/>
            <person name="Hugenholtz P."/>
            <person name="Woyke T."/>
            <person name="Wu D."/>
            <person name="Spring S."/>
            <person name="Schroeder M."/>
            <person name="Brambilla E."/>
            <person name="Klenk H.-P."/>
            <person name="Eisen J.A."/>
        </authorList>
    </citation>
    <scope>NUCLEOTIDE SEQUENCE [LARGE SCALE GENOMIC DNA]</scope>
    <source>
        <strain evidence="8">DSM 8271 / FlGlyR</strain>
    </source>
</reference>
<keyword evidence="4" id="KW-0804">Transcription</keyword>
<sequence>MNFFGLRGNSLFIIFLSALSDSERDLVNQIFKEYNMKLYHISFSILHSQQDAEDALAQAFLKIIDHIDRIKKIPRHEMLPFCVMIVKNTSIDIHRKNSKTVSMESIAEIQEFSADTTEEVFFRNHDRELLLKLIKKLSSEDRYLLELRLGEGMSYKEIGAIMNITEITARKRLQRALEKLQKLYLEEGDLNA</sequence>
<evidence type="ECO:0000313" key="8">
    <source>
        <dbReference type="Proteomes" id="UP000007488"/>
    </source>
</evidence>
<reference evidence="7 8" key="1">
    <citation type="journal article" date="2011" name="Stand. Genomic Sci.">
        <title>Complete genome sequence of Syntrophobotulus glycolicus type strain (FlGlyR).</title>
        <authorList>
            <person name="Han C."/>
            <person name="Mwirichia R."/>
            <person name="Chertkov O."/>
            <person name="Held B."/>
            <person name="Lapidus A."/>
            <person name="Nolan M."/>
            <person name="Lucas S."/>
            <person name="Hammon N."/>
            <person name="Deshpande S."/>
            <person name="Cheng J.F."/>
            <person name="Tapia R."/>
            <person name="Goodwin L."/>
            <person name="Pitluck S."/>
            <person name="Huntemann M."/>
            <person name="Liolios K."/>
            <person name="Ivanova N."/>
            <person name="Pagani I."/>
            <person name="Mavromatis K."/>
            <person name="Ovchinikova G."/>
            <person name="Pati A."/>
            <person name="Chen A."/>
            <person name="Palaniappan K."/>
            <person name="Land M."/>
            <person name="Hauser L."/>
            <person name="Brambilla E.M."/>
            <person name="Rohde M."/>
            <person name="Spring S."/>
            <person name="Sikorski J."/>
            <person name="Goker M."/>
            <person name="Woyke T."/>
            <person name="Bristow J."/>
            <person name="Eisen J.A."/>
            <person name="Markowitz V."/>
            <person name="Hugenholtz P."/>
            <person name="Kyrpides N.C."/>
            <person name="Klenk H.P."/>
            <person name="Detter J.C."/>
        </authorList>
    </citation>
    <scope>NUCLEOTIDE SEQUENCE [LARGE SCALE GENOMIC DNA]</scope>
    <source>
        <strain evidence="8">DSM 8271 / FlGlyR</strain>
    </source>
</reference>
<keyword evidence="8" id="KW-1185">Reference proteome</keyword>
<dbReference type="SUPFAM" id="SSF88946">
    <property type="entry name" value="Sigma2 domain of RNA polymerase sigma factors"/>
    <property type="match status" value="1"/>
</dbReference>
<dbReference type="SUPFAM" id="SSF88659">
    <property type="entry name" value="Sigma3 and sigma4 domains of RNA polymerase sigma factors"/>
    <property type="match status" value="1"/>
</dbReference>
<dbReference type="PANTHER" id="PTHR43133:SF60">
    <property type="entry name" value="RNA POLYMERASE SIGMA FACTOR SIGV"/>
    <property type="match status" value="1"/>
</dbReference>
<dbReference type="AlphaFoldDB" id="F0T2I2"/>
<feature type="domain" description="RNA polymerase sigma-70 region 2" evidence="5">
    <location>
        <begin position="31"/>
        <end position="99"/>
    </location>
</feature>
<gene>
    <name evidence="7" type="ordered locus">Sgly_0959</name>
</gene>
<dbReference type="GO" id="GO:0003677">
    <property type="term" value="F:DNA binding"/>
    <property type="evidence" value="ECO:0007669"/>
    <property type="project" value="InterPro"/>
</dbReference>
<dbReference type="KEGG" id="sgy:Sgly_0959"/>
<dbReference type="InterPro" id="IPR013249">
    <property type="entry name" value="RNA_pol_sigma70_r4_t2"/>
</dbReference>
<dbReference type="InterPro" id="IPR013324">
    <property type="entry name" value="RNA_pol_sigma_r3/r4-like"/>
</dbReference>
<evidence type="ECO:0000256" key="2">
    <source>
        <dbReference type="ARBA" id="ARBA00023015"/>
    </source>
</evidence>
<dbReference type="InterPro" id="IPR013325">
    <property type="entry name" value="RNA_pol_sigma_r2"/>
</dbReference>
<name>F0T2I2_SYNGF</name>
<dbReference type="STRING" id="645991.Sgly_0959"/>
<proteinExistence type="inferred from homology"/>
<dbReference type="NCBIfam" id="TIGR02937">
    <property type="entry name" value="sigma70-ECF"/>
    <property type="match status" value="1"/>
</dbReference>
<evidence type="ECO:0000259" key="5">
    <source>
        <dbReference type="Pfam" id="PF04542"/>
    </source>
</evidence>
<dbReference type="Gene3D" id="1.10.1740.10">
    <property type="match status" value="1"/>
</dbReference>
<dbReference type="Pfam" id="PF04542">
    <property type="entry name" value="Sigma70_r2"/>
    <property type="match status" value="1"/>
</dbReference>
<dbReference type="Pfam" id="PF08281">
    <property type="entry name" value="Sigma70_r4_2"/>
    <property type="match status" value="1"/>
</dbReference>
<comment type="similarity">
    <text evidence="1">Belongs to the sigma-70 factor family. ECF subfamily.</text>
</comment>
<evidence type="ECO:0000256" key="1">
    <source>
        <dbReference type="ARBA" id="ARBA00010641"/>
    </source>
</evidence>
<dbReference type="InterPro" id="IPR039425">
    <property type="entry name" value="RNA_pol_sigma-70-like"/>
</dbReference>
<evidence type="ECO:0000256" key="4">
    <source>
        <dbReference type="ARBA" id="ARBA00023163"/>
    </source>
</evidence>
<evidence type="ECO:0000313" key="7">
    <source>
        <dbReference type="EMBL" id="ADY55300.1"/>
    </source>
</evidence>
<evidence type="ECO:0000256" key="3">
    <source>
        <dbReference type="ARBA" id="ARBA00023082"/>
    </source>
</evidence>
<dbReference type="EMBL" id="CP002547">
    <property type="protein sequence ID" value="ADY55300.1"/>
    <property type="molecule type" value="Genomic_DNA"/>
</dbReference>
<dbReference type="GO" id="GO:0016987">
    <property type="term" value="F:sigma factor activity"/>
    <property type="evidence" value="ECO:0007669"/>
    <property type="project" value="UniProtKB-KW"/>
</dbReference>
<dbReference type="InterPro" id="IPR014284">
    <property type="entry name" value="RNA_pol_sigma-70_dom"/>
</dbReference>
<evidence type="ECO:0000259" key="6">
    <source>
        <dbReference type="Pfam" id="PF08281"/>
    </source>
</evidence>
<accession>F0T2I2</accession>
<dbReference type="CDD" id="cd06171">
    <property type="entry name" value="Sigma70_r4"/>
    <property type="match status" value="1"/>
</dbReference>
<feature type="domain" description="RNA polymerase sigma factor 70 region 4 type 2" evidence="6">
    <location>
        <begin position="128"/>
        <end position="180"/>
    </location>
</feature>
<dbReference type="InterPro" id="IPR036388">
    <property type="entry name" value="WH-like_DNA-bd_sf"/>
</dbReference>